<accession>A0ABR7MAD9</accession>
<dbReference type="EMBL" id="MBUA01000023">
    <property type="protein sequence ID" value="MBC6491906.1"/>
    <property type="molecule type" value="Genomic_DNA"/>
</dbReference>
<comment type="caution">
    <text evidence="1">The sequence shown here is derived from an EMBL/GenBank/DDBJ whole genome shotgun (WGS) entry which is preliminary data.</text>
</comment>
<keyword evidence="2" id="KW-1185">Reference proteome</keyword>
<proteinExistence type="predicted"/>
<dbReference type="Proteomes" id="UP000765802">
    <property type="component" value="Unassembled WGS sequence"/>
</dbReference>
<evidence type="ECO:0000313" key="2">
    <source>
        <dbReference type="Proteomes" id="UP000765802"/>
    </source>
</evidence>
<gene>
    <name evidence="1" type="ORF">BC349_12660</name>
</gene>
<sequence>MQGKKLFLPSLSEEFQFLQTLQRKLLLLLEAINTEHTRSGIAHLDNWFDNINIGNNKQITIFDFCLTRLTCV</sequence>
<evidence type="ECO:0000313" key="1">
    <source>
        <dbReference type="EMBL" id="MBC6491906.1"/>
    </source>
</evidence>
<protein>
    <recommendedName>
        <fullName evidence="3">Lipopolysaccharide kinase (Kdo/WaaP) family protein</fullName>
    </recommendedName>
</protein>
<evidence type="ECO:0008006" key="3">
    <source>
        <dbReference type="Google" id="ProtNLM"/>
    </source>
</evidence>
<organism evidence="1 2">
    <name type="scientific">Flavihumibacter stibioxidans</name>
    <dbReference type="NCBI Taxonomy" id="1834163"/>
    <lineage>
        <taxon>Bacteria</taxon>
        <taxon>Pseudomonadati</taxon>
        <taxon>Bacteroidota</taxon>
        <taxon>Chitinophagia</taxon>
        <taxon>Chitinophagales</taxon>
        <taxon>Chitinophagaceae</taxon>
        <taxon>Flavihumibacter</taxon>
    </lineage>
</organism>
<name>A0ABR7MAD9_9BACT</name>
<reference evidence="1 2" key="1">
    <citation type="submission" date="2016-07" db="EMBL/GenBank/DDBJ databases">
        <title>Genome analysis of Flavihumibacter stibioxidans YS-17.</title>
        <authorList>
            <person name="Shi K."/>
            <person name="Han Y."/>
            <person name="Wang G."/>
        </authorList>
    </citation>
    <scope>NUCLEOTIDE SEQUENCE [LARGE SCALE GENOMIC DNA]</scope>
    <source>
        <strain evidence="1 2">YS-17</strain>
    </source>
</reference>